<dbReference type="InterPro" id="IPR036691">
    <property type="entry name" value="Endo/exonu/phosph_ase_sf"/>
</dbReference>
<keyword evidence="14" id="KW-1185">Reference proteome</keyword>
<dbReference type="GO" id="GO:0016787">
    <property type="term" value="F:hydrolase activity"/>
    <property type="evidence" value="ECO:0007669"/>
    <property type="project" value="UniProtKB-KW"/>
</dbReference>
<protein>
    <submittedName>
        <fullName evidence="11">Endonuclease/exonuclease/phosphatase family metal-dependent hydrolase</fullName>
    </submittedName>
</protein>
<comment type="caution">
    <text evidence="11">The sequence shown here is derived from an EMBL/GenBank/DDBJ whole genome shotgun (WGS) entry which is preliminary data.</text>
</comment>
<dbReference type="GO" id="GO:0006281">
    <property type="term" value="P:DNA repair"/>
    <property type="evidence" value="ECO:0007669"/>
    <property type="project" value="UniProtKB-KW"/>
</dbReference>
<evidence type="ECO:0000256" key="1">
    <source>
        <dbReference type="ARBA" id="ARBA00001936"/>
    </source>
</evidence>
<evidence type="ECO:0000256" key="3">
    <source>
        <dbReference type="ARBA" id="ARBA00022722"/>
    </source>
</evidence>
<feature type="transmembrane region" description="Helical" evidence="9">
    <location>
        <begin position="61"/>
        <end position="80"/>
    </location>
</feature>
<dbReference type="EMBL" id="JAGGJQ010000014">
    <property type="protein sequence ID" value="MBP1841710.1"/>
    <property type="molecule type" value="Genomic_DNA"/>
</dbReference>
<evidence type="ECO:0000256" key="5">
    <source>
        <dbReference type="ARBA" id="ARBA00022763"/>
    </source>
</evidence>
<dbReference type="GO" id="GO:0004519">
    <property type="term" value="F:endonuclease activity"/>
    <property type="evidence" value="ECO:0007669"/>
    <property type="project" value="UniProtKB-KW"/>
</dbReference>
<keyword evidence="8" id="KW-0234">DNA repair</keyword>
<comment type="cofactor">
    <cofactor evidence="1">
        <name>Mn(2+)</name>
        <dbReference type="ChEBI" id="CHEBI:29035"/>
    </cofactor>
</comment>
<keyword evidence="3" id="KW-0540">Nuclease</keyword>
<evidence type="ECO:0000313" key="12">
    <source>
        <dbReference type="EMBL" id="MDQ0337188.1"/>
    </source>
</evidence>
<evidence type="ECO:0000256" key="7">
    <source>
        <dbReference type="ARBA" id="ARBA00022842"/>
    </source>
</evidence>
<dbReference type="GO" id="GO:0046872">
    <property type="term" value="F:metal ion binding"/>
    <property type="evidence" value="ECO:0007669"/>
    <property type="project" value="UniProtKB-KW"/>
</dbReference>
<dbReference type="RefSeq" id="WP_057782121.1">
    <property type="nucleotide sequence ID" value="NZ_JAGGJQ010000014.1"/>
</dbReference>
<keyword evidence="9" id="KW-1133">Transmembrane helix</keyword>
<name>A0A9X0YMG9_9FLAO</name>
<comment type="cofactor">
    <cofactor evidence="2">
        <name>Mg(2+)</name>
        <dbReference type="ChEBI" id="CHEBI:18420"/>
    </cofactor>
</comment>
<evidence type="ECO:0000256" key="6">
    <source>
        <dbReference type="ARBA" id="ARBA00022801"/>
    </source>
</evidence>
<keyword evidence="4" id="KW-0479">Metal-binding</keyword>
<dbReference type="EMBL" id="JAUSUU010000015">
    <property type="protein sequence ID" value="MDQ0337188.1"/>
    <property type="molecule type" value="Genomic_DNA"/>
</dbReference>
<keyword evidence="11" id="KW-0255">Endonuclease</keyword>
<evidence type="ECO:0000256" key="2">
    <source>
        <dbReference type="ARBA" id="ARBA00001946"/>
    </source>
</evidence>
<dbReference type="CDD" id="cd09084">
    <property type="entry name" value="EEP-2"/>
    <property type="match status" value="1"/>
</dbReference>
<dbReference type="InterPro" id="IPR051547">
    <property type="entry name" value="TDP2-like"/>
</dbReference>
<evidence type="ECO:0000256" key="9">
    <source>
        <dbReference type="SAM" id="Phobius"/>
    </source>
</evidence>
<evidence type="ECO:0000256" key="4">
    <source>
        <dbReference type="ARBA" id="ARBA00022723"/>
    </source>
</evidence>
<keyword evidence="9" id="KW-0812">Transmembrane</keyword>
<reference evidence="11" key="1">
    <citation type="submission" date="2021-03" db="EMBL/GenBank/DDBJ databases">
        <title>Genomic Encyclopedia of Type Strains, Phase IV (KMG-IV): sequencing the most valuable type-strain genomes for metagenomic binning, comparative biology and taxonomic classification.</title>
        <authorList>
            <person name="Goeker M."/>
        </authorList>
    </citation>
    <scope>NUCLEOTIDE SEQUENCE</scope>
    <source>
        <strain evidence="11">DSM 15523</strain>
        <strain evidence="12 14">DSM 16476</strain>
    </source>
</reference>
<evidence type="ECO:0000313" key="14">
    <source>
        <dbReference type="Proteomes" id="UP001231587"/>
    </source>
</evidence>
<evidence type="ECO:0000256" key="8">
    <source>
        <dbReference type="ARBA" id="ARBA00023204"/>
    </source>
</evidence>
<accession>A0A9X0YMG9</accession>
<dbReference type="PANTHER" id="PTHR15822:SF4">
    <property type="entry name" value="TYROSYL-DNA PHOSPHODIESTERASE 2"/>
    <property type="match status" value="1"/>
</dbReference>
<keyword evidence="7" id="KW-0460">Magnesium</keyword>
<keyword evidence="6 11" id="KW-0378">Hydrolase</keyword>
<dbReference type="PANTHER" id="PTHR15822">
    <property type="entry name" value="TRAF AND TNF RECEPTOR-ASSOCIATED PROTEIN"/>
    <property type="match status" value="1"/>
</dbReference>
<evidence type="ECO:0000259" key="10">
    <source>
        <dbReference type="Pfam" id="PF03372"/>
    </source>
</evidence>
<sequence>MKTTLNRIDAFVILVILILLIGILSTYFNWGWVSVVFSITLPLLFIVNVLVGIYGAFKRKYFCLIGAVCYLLIFHVIYTFSNASTYKSIDDIRILSFNTRGFSYNYNGENTRPNLIRFIDTLQADIVVLQESNFPITRKFQDYPYNFNDLRLKKGKSLLSIYSKYPIVHSGYIDFPNTRNNAIYTDIVVHNDTIRLYNVHLQSHQLNKSALQIDNDTYKNLFQKVSHTFQIQVEQSEMIRNHRDSTSYKTILCGDFNTPQYALPYRILKQDLSDSFLEKGHGLGTTYNLKGFPLRLDYILTDQSIEILNHENFNVNLSDHEPVLVTIKL</sequence>
<dbReference type="SUPFAM" id="SSF56219">
    <property type="entry name" value="DNase I-like"/>
    <property type="match status" value="1"/>
</dbReference>
<keyword evidence="9" id="KW-0472">Membrane</keyword>
<dbReference type="Proteomes" id="UP001231587">
    <property type="component" value="Unassembled WGS sequence"/>
</dbReference>
<dbReference type="AlphaFoldDB" id="A0A9X0YMG9"/>
<keyword evidence="5" id="KW-0227">DNA damage</keyword>
<feature type="transmembrane region" description="Helical" evidence="9">
    <location>
        <begin position="12"/>
        <end position="30"/>
    </location>
</feature>
<feature type="transmembrane region" description="Helical" evidence="9">
    <location>
        <begin position="36"/>
        <end position="54"/>
    </location>
</feature>
<feature type="domain" description="Endonuclease/exonuclease/phosphatase" evidence="10">
    <location>
        <begin position="95"/>
        <end position="320"/>
    </location>
</feature>
<evidence type="ECO:0000313" key="11">
    <source>
        <dbReference type="EMBL" id="MBP1841710.1"/>
    </source>
</evidence>
<gene>
    <name evidence="11" type="ORF">J2Z56_003648</name>
    <name evidence="12" type="ORF">J2Z57_003650</name>
</gene>
<dbReference type="Gene3D" id="3.60.10.10">
    <property type="entry name" value="Endonuclease/exonuclease/phosphatase"/>
    <property type="match status" value="1"/>
</dbReference>
<dbReference type="Proteomes" id="UP001138672">
    <property type="component" value="Unassembled WGS sequence"/>
</dbReference>
<dbReference type="Pfam" id="PF03372">
    <property type="entry name" value="Exo_endo_phos"/>
    <property type="match status" value="1"/>
</dbReference>
<proteinExistence type="predicted"/>
<evidence type="ECO:0000313" key="13">
    <source>
        <dbReference type="Proteomes" id="UP001138672"/>
    </source>
</evidence>
<organism evidence="11 13">
    <name type="scientific">Formosa algae</name>
    <dbReference type="NCBI Taxonomy" id="225843"/>
    <lineage>
        <taxon>Bacteria</taxon>
        <taxon>Pseudomonadati</taxon>
        <taxon>Bacteroidota</taxon>
        <taxon>Flavobacteriia</taxon>
        <taxon>Flavobacteriales</taxon>
        <taxon>Flavobacteriaceae</taxon>
        <taxon>Formosa</taxon>
    </lineage>
</organism>
<dbReference type="InterPro" id="IPR005135">
    <property type="entry name" value="Endo/exonuclease/phosphatase"/>
</dbReference>